<proteinExistence type="predicted"/>
<dbReference type="GeneID" id="80026073"/>
<dbReference type="Proteomes" id="UP000509608">
    <property type="component" value="Segment"/>
</dbReference>
<keyword evidence="2" id="KW-1185">Reference proteome</keyword>
<reference evidence="1 2" key="1">
    <citation type="submission" date="2020-05" db="EMBL/GenBank/DDBJ databases">
        <authorList>
            <person name="Vondra J.M."/>
            <person name="Stovall M.A."/>
            <person name="Menchaca C."/>
            <person name="Bhuiyan S."/>
            <person name="Subhayu N."/>
            <person name="Hughes L.E."/>
            <person name="Garlena R.A."/>
            <person name="Russell D.A."/>
            <person name="Pope W.H."/>
            <person name="Jacobs-Sera D."/>
            <person name="Hatfull G.F."/>
        </authorList>
    </citation>
    <scope>NUCLEOTIDE SEQUENCE [LARGE SCALE GENOMIC DNA]</scope>
</reference>
<evidence type="ECO:0000313" key="2">
    <source>
        <dbReference type="Proteomes" id="UP000509608"/>
    </source>
</evidence>
<dbReference type="EMBL" id="MT451981">
    <property type="protein sequence ID" value="QKN87608.1"/>
    <property type="molecule type" value="Genomic_DNA"/>
</dbReference>
<dbReference type="RefSeq" id="YP_010756317.1">
    <property type="nucleotide sequence ID" value="NC_073486.1"/>
</dbReference>
<dbReference type="KEGG" id="vg:80026073"/>
<sequence>MTYTADITTPAGRLVCWECNGTGRTANPYAHECTGPLCQGEPPVIECTTCDGQGHTDTDGFA</sequence>
<evidence type="ECO:0000313" key="1">
    <source>
        <dbReference type="EMBL" id="QKN87608.1"/>
    </source>
</evidence>
<organism evidence="1 2">
    <name type="scientific">Streptomyces phage Vondra</name>
    <dbReference type="NCBI Taxonomy" id="2736273"/>
    <lineage>
        <taxon>Viruses</taxon>
        <taxon>Duplodnaviria</taxon>
        <taxon>Heunggongvirae</taxon>
        <taxon>Uroviricota</taxon>
        <taxon>Caudoviricetes</taxon>
        <taxon>Ignaciovirus</taxon>
        <taxon>Ignaciovirus vondra</taxon>
    </lineage>
</organism>
<name>A0A6M9Z4D2_9CAUD</name>
<accession>A0A6M9Z4D2</accession>
<protein>
    <submittedName>
        <fullName evidence="1">Uncharacterized protein</fullName>
    </submittedName>
</protein>
<gene>
    <name evidence="1" type="primary">23</name>
    <name evidence="1" type="ORF">SEA_VONDRA_23</name>
</gene>